<name>A0A6I9VQV4_9HYME</name>
<dbReference type="OrthoDB" id="7552133at2759"/>
<dbReference type="RefSeq" id="XP_011629917.1">
    <property type="nucleotide sequence ID" value="XM_011631615.2"/>
</dbReference>
<dbReference type="InterPro" id="IPR006612">
    <property type="entry name" value="THAP_Znf"/>
</dbReference>
<evidence type="ECO:0000313" key="7">
    <source>
        <dbReference type="Proteomes" id="UP000504615"/>
    </source>
</evidence>
<evidence type="ECO:0000259" key="6">
    <source>
        <dbReference type="PROSITE" id="PS50950"/>
    </source>
</evidence>
<reference evidence="8" key="1">
    <citation type="submission" date="2022-04" db="UniProtKB">
        <authorList>
            <consortium name="RefSeq"/>
        </authorList>
    </citation>
    <scope>IDENTIFICATION</scope>
</reference>
<dbReference type="GO" id="GO:0003677">
    <property type="term" value="F:DNA binding"/>
    <property type="evidence" value="ECO:0007669"/>
    <property type="project" value="UniProtKB-UniRule"/>
</dbReference>
<keyword evidence="3" id="KW-0862">Zinc</keyword>
<dbReference type="PROSITE" id="PS50950">
    <property type="entry name" value="ZF_THAP"/>
    <property type="match status" value="1"/>
</dbReference>
<organism evidence="8">
    <name type="scientific">Pogonomyrmex barbatus</name>
    <name type="common">red harvester ant</name>
    <dbReference type="NCBI Taxonomy" id="144034"/>
    <lineage>
        <taxon>Eukaryota</taxon>
        <taxon>Metazoa</taxon>
        <taxon>Ecdysozoa</taxon>
        <taxon>Arthropoda</taxon>
        <taxon>Hexapoda</taxon>
        <taxon>Insecta</taxon>
        <taxon>Pterygota</taxon>
        <taxon>Neoptera</taxon>
        <taxon>Endopterygota</taxon>
        <taxon>Hymenoptera</taxon>
        <taxon>Apocrita</taxon>
        <taxon>Aculeata</taxon>
        <taxon>Formicoidea</taxon>
        <taxon>Formicidae</taxon>
        <taxon>Myrmicinae</taxon>
        <taxon>Pogonomyrmex</taxon>
    </lineage>
</organism>
<dbReference type="RefSeq" id="XP_011629916.1">
    <property type="nucleotide sequence ID" value="XM_011631614.2"/>
</dbReference>
<dbReference type="GeneID" id="105422301"/>
<evidence type="ECO:0000256" key="4">
    <source>
        <dbReference type="ARBA" id="ARBA00023125"/>
    </source>
</evidence>
<dbReference type="SUPFAM" id="SSF57716">
    <property type="entry name" value="Glucocorticoid receptor-like (DNA-binding domain)"/>
    <property type="match status" value="1"/>
</dbReference>
<evidence type="ECO:0000256" key="5">
    <source>
        <dbReference type="PROSITE-ProRule" id="PRU00309"/>
    </source>
</evidence>
<dbReference type="KEGG" id="pbar:105422301"/>
<evidence type="ECO:0000313" key="8">
    <source>
        <dbReference type="RefSeq" id="XP_011629916.1"/>
    </source>
</evidence>
<proteinExistence type="predicted"/>
<protein>
    <submittedName>
        <fullName evidence="8">Uncharacterized protein LOC105422301</fullName>
    </submittedName>
</protein>
<keyword evidence="7" id="KW-1185">Reference proteome</keyword>
<evidence type="ECO:0000313" key="9">
    <source>
        <dbReference type="RefSeq" id="XP_011629917.1"/>
    </source>
</evidence>
<evidence type="ECO:0000256" key="2">
    <source>
        <dbReference type="ARBA" id="ARBA00022771"/>
    </source>
</evidence>
<keyword evidence="4 5" id="KW-0238">DNA-binding</keyword>
<dbReference type="Proteomes" id="UP000504615">
    <property type="component" value="Unplaced"/>
</dbReference>
<keyword evidence="1" id="KW-0479">Metal-binding</keyword>
<dbReference type="GO" id="GO:0008270">
    <property type="term" value="F:zinc ion binding"/>
    <property type="evidence" value="ECO:0007669"/>
    <property type="project" value="UniProtKB-KW"/>
</dbReference>
<evidence type="ECO:0000313" key="10">
    <source>
        <dbReference type="RefSeq" id="XP_011629918.1"/>
    </source>
</evidence>
<dbReference type="AlphaFoldDB" id="A0A6I9VQV4"/>
<evidence type="ECO:0000256" key="1">
    <source>
        <dbReference type="ARBA" id="ARBA00022723"/>
    </source>
</evidence>
<dbReference type="SMART" id="SM00980">
    <property type="entry name" value="THAP"/>
    <property type="match status" value="1"/>
</dbReference>
<keyword evidence="2 5" id="KW-0863">Zinc-finger</keyword>
<dbReference type="Pfam" id="PF05485">
    <property type="entry name" value="THAP"/>
    <property type="match status" value="1"/>
</dbReference>
<evidence type="ECO:0000256" key="3">
    <source>
        <dbReference type="ARBA" id="ARBA00022833"/>
    </source>
</evidence>
<feature type="domain" description="THAP-type" evidence="6">
    <location>
        <begin position="1"/>
        <end position="81"/>
    </location>
</feature>
<accession>A0A6I9VQV4</accession>
<dbReference type="RefSeq" id="XP_011629918.1">
    <property type="nucleotide sequence ID" value="XM_011631616.2"/>
</dbReference>
<sequence>MGRACCVLGCPSGGDAPSHQIPKNPVLFQKWKTMIYSEKIQHLTDEQISKCTVCYRHFADDDYLVTFRIRKLKRGVMPSLNLPNKSVSNAPNLNQTKSQTANTNIFTKEETKKEIKENKTENQTIMEVSNQITLFEDAPDAPEEAELCLFNQSLQTSLNEHTEEINSMTETFKLHHRKKISRLKRVRLIAEQSSLLRHKKQAMQYEKTPTIQKLLSFLTPIEIMSIKSRIQKSRYSPKVYVKVYHDIAKRKALGQL</sequence>
<gene>
    <name evidence="8 9 10" type="primary">LOC105422301</name>
</gene>